<feature type="transmembrane region" description="Helical" evidence="1">
    <location>
        <begin position="225"/>
        <end position="247"/>
    </location>
</feature>
<sequence>MKRASLNSWLCFSIALLVFILSLLLSPYYLYEDQEIYRLVYKGIQEKPFIEAFSFYKANIYTDEFGHFLVIWLFSSFAEKDVLMSFLNGVVAYLASWLLKNKGANFFVIFIAVVLGYYSWSLFLSAERLKVSTLFILLGFFLYLNRSKFSSLVAFFLSVVTHLQNIIVVIIFVLGKYYSDVSKLFLRLKVSKKAVFMFLFVIVCFVLALYFFYGHISYKLRAYSVSLSVDEFLRLTLFFVLTLFYGRKELGKVVIIFSILFIMVSLVGGMRINVLGYFVFLYYCVQTRGGLNFGFFITSAYYFLNLIDYVFNVVQCGSNNPC</sequence>
<name>A0A432ZGC5_9GAMM</name>
<feature type="transmembrane region" description="Helical" evidence="1">
    <location>
        <begin position="82"/>
        <end position="99"/>
    </location>
</feature>
<evidence type="ECO:0000313" key="2">
    <source>
        <dbReference type="EMBL" id="RUO76953.1"/>
    </source>
</evidence>
<comment type="caution">
    <text evidence="2">The sequence shown here is derived from an EMBL/GenBank/DDBJ whole genome shotgun (WGS) entry which is preliminary data.</text>
</comment>
<dbReference type="RefSeq" id="WP_126783223.1">
    <property type="nucleotide sequence ID" value="NZ_PIQF01000001.1"/>
</dbReference>
<evidence type="ECO:0000256" key="1">
    <source>
        <dbReference type="SAM" id="Phobius"/>
    </source>
</evidence>
<feature type="transmembrane region" description="Helical" evidence="1">
    <location>
        <begin position="290"/>
        <end position="311"/>
    </location>
</feature>
<gene>
    <name evidence="2" type="ORF">CWI81_00135</name>
</gene>
<keyword evidence="1" id="KW-1133">Transmembrane helix</keyword>
<reference evidence="2 3" key="1">
    <citation type="journal article" date="2011" name="Front. Microbiol.">
        <title>Genomic signatures of strain selection and enhancement in Bacillus atrophaeus var. globigii, a historical biowarfare simulant.</title>
        <authorList>
            <person name="Gibbons H.S."/>
            <person name="Broomall S.M."/>
            <person name="McNew L.A."/>
            <person name="Daligault H."/>
            <person name="Chapman C."/>
            <person name="Bruce D."/>
            <person name="Karavis M."/>
            <person name="Krepps M."/>
            <person name="McGregor P.A."/>
            <person name="Hong C."/>
            <person name="Park K.H."/>
            <person name="Akmal A."/>
            <person name="Feldman A."/>
            <person name="Lin J.S."/>
            <person name="Chang W.E."/>
            <person name="Higgs B.W."/>
            <person name="Demirev P."/>
            <person name="Lindquist J."/>
            <person name="Liem A."/>
            <person name="Fochler E."/>
            <person name="Read T.D."/>
            <person name="Tapia R."/>
            <person name="Johnson S."/>
            <person name="Bishop-Lilly K.A."/>
            <person name="Detter C."/>
            <person name="Han C."/>
            <person name="Sozhamannan S."/>
            <person name="Rosenzweig C.N."/>
            <person name="Skowronski E.W."/>
        </authorList>
    </citation>
    <scope>NUCLEOTIDE SEQUENCE [LARGE SCALE GENOMIC DNA]</scope>
    <source>
        <strain evidence="2 3">CL-SP19</strain>
    </source>
</reference>
<proteinExistence type="predicted"/>
<keyword evidence="3" id="KW-1185">Reference proteome</keyword>
<feature type="transmembrane region" description="Helical" evidence="1">
    <location>
        <begin position="9"/>
        <end position="31"/>
    </location>
</feature>
<accession>A0A432ZGC5</accession>
<dbReference type="EMBL" id="PIQF01000001">
    <property type="protein sequence ID" value="RUO76953.1"/>
    <property type="molecule type" value="Genomic_DNA"/>
</dbReference>
<keyword evidence="1" id="KW-0812">Transmembrane</keyword>
<evidence type="ECO:0000313" key="3">
    <source>
        <dbReference type="Proteomes" id="UP000287908"/>
    </source>
</evidence>
<dbReference type="Proteomes" id="UP000287908">
    <property type="component" value="Unassembled WGS sequence"/>
</dbReference>
<dbReference type="OrthoDB" id="6198094at2"/>
<feature type="transmembrane region" description="Helical" evidence="1">
    <location>
        <begin position="253"/>
        <end position="283"/>
    </location>
</feature>
<feature type="transmembrane region" description="Helical" evidence="1">
    <location>
        <begin position="152"/>
        <end position="174"/>
    </location>
</feature>
<feature type="transmembrane region" description="Helical" evidence="1">
    <location>
        <begin position="106"/>
        <end position="123"/>
    </location>
</feature>
<keyword evidence="1" id="KW-0472">Membrane</keyword>
<evidence type="ECO:0008006" key="4">
    <source>
        <dbReference type="Google" id="ProtNLM"/>
    </source>
</evidence>
<feature type="transmembrane region" description="Helical" evidence="1">
    <location>
        <begin position="194"/>
        <end position="213"/>
    </location>
</feature>
<feature type="transmembrane region" description="Helical" evidence="1">
    <location>
        <begin position="129"/>
        <end position="145"/>
    </location>
</feature>
<protein>
    <recommendedName>
        <fullName evidence="4">EpsG family protein</fullName>
    </recommendedName>
</protein>
<dbReference type="AlphaFoldDB" id="A0A432ZGC5"/>
<organism evidence="2 3">
    <name type="scientific">Idiomarina seosinensis</name>
    <dbReference type="NCBI Taxonomy" id="281739"/>
    <lineage>
        <taxon>Bacteria</taxon>
        <taxon>Pseudomonadati</taxon>
        <taxon>Pseudomonadota</taxon>
        <taxon>Gammaproteobacteria</taxon>
        <taxon>Alteromonadales</taxon>
        <taxon>Idiomarinaceae</taxon>
        <taxon>Idiomarina</taxon>
    </lineage>
</organism>